<dbReference type="EMBL" id="BMHP01000013">
    <property type="protein sequence ID" value="GGD99872.1"/>
    <property type="molecule type" value="Genomic_DNA"/>
</dbReference>
<keyword evidence="2" id="KW-1185">Reference proteome</keyword>
<reference evidence="1" key="2">
    <citation type="submission" date="2020-09" db="EMBL/GenBank/DDBJ databases">
        <authorList>
            <person name="Sun Q."/>
            <person name="Zhou Y."/>
        </authorList>
    </citation>
    <scope>NUCLEOTIDE SEQUENCE</scope>
    <source>
        <strain evidence="1">CGMCC 1.15178</strain>
    </source>
</reference>
<comment type="caution">
    <text evidence="1">The sequence shown here is derived from an EMBL/GenBank/DDBJ whole genome shotgun (WGS) entry which is preliminary data.</text>
</comment>
<accession>A0A917E483</accession>
<proteinExistence type="predicted"/>
<dbReference type="RefSeq" id="WP_189000160.1">
    <property type="nucleotide sequence ID" value="NZ_BMHP01000013.1"/>
</dbReference>
<sequence>MGVGDGFDEELMEGIAEHGGGNFYYIDKADGIPKIFEQEFLLSVVAQNVKLTLNPPEGTQIVAIYGYPVEEQSGKPVLQLGDIYHNEVKSILVELAFYPHIQGEHTVIQLNWNYIDVTERAVACSTQIDVSASFTMDINLINEPGSAIVEQQVELTKSAKVIEDAMVAFDNGDMEHGQKLLKVQADQMLQMSIAMNSPITAEESAKLYSQLDIFEYSSKKRKELNQEKYRRMKRK</sequence>
<dbReference type="AlphaFoldDB" id="A0A917E483"/>
<protein>
    <submittedName>
        <fullName evidence="1">Uncharacterized protein</fullName>
    </submittedName>
</protein>
<evidence type="ECO:0000313" key="2">
    <source>
        <dbReference type="Proteomes" id="UP000612456"/>
    </source>
</evidence>
<dbReference type="Gene3D" id="3.40.50.410">
    <property type="entry name" value="von Willebrand factor, type A domain"/>
    <property type="match status" value="1"/>
</dbReference>
<gene>
    <name evidence="1" type="ORF">GCM10010911_68520</name>
</gene>
<reference evidence="1" key="1">
    <citation type="journal article" date="2014" name="Int. J. Syst. Evol. Microbiol.">
        <title>Complete genome sequence of Corynebacterium casei LMG S-19264T (=DSM 44701T), isolated from a smear-ripened cheese.</title>
        <authorList>
            <consortium name="US DOE Joint Genome Institute (JGI-PGF)"/>
            <person name="Walter F."/>
            <person name="Albersmeier A."/>
            <person name="Kalinowski J."/>
            <person name="Ruckert C."/>
        </authorList>
    </citation>
    <scope>NUCLEOTIDE SEQUENCE</scope>
    <source>
        <strain evidence="1">CGMCC 1.15178</strain>
    </source>
</reference>
<dbReference type="Proteomes" id="UP000612456">
    <property type="component" value="Unassembled WGS sequence"/>
</dbReference>
<dbReference type="InterPro" id="IPR036465">
    <property type="entry name" value="vWFA_dom_sf"/>
</dbReference>
<evidence type="ECO:0000313" key="1">
    <source>
        <dbReference type="EMBL" id="GGD99872.1"/>
    </source>
</evidence>
<organism evidence="1 2">
    <name type="scientific">Paenibacillus nasutitermitis</name>
    <dbReference type="NCBI Taxonomy" id="1652958"/>
    <lineage>
        <taxon>Bacteria</taxon>
        <taxon>Bacillati</taxon>
        <taxon>Bacillota</taxon>
        <taxon>Bacilli</taxon>
        <taxon>Bacillales</taxon>
        <taxon>Paenibacillaceae</taxon>
        <taxon>Paenibacillus</taxon>
    </lineage>
</organism>
<name>A0A917E483_9BACL</name>